<evidence type="ECO:0000256" key="9">
    <source>
        <dbReference type="SAM" id="MobiDB-lite"/>
    </source>
</evidence>
<proteinExistence type="inferred from homology"/>
<dbReference type="Gene3D" id="2.60.370.10">
    <property type="entry name" value="Ctag/Cox11"/>
    <property type="match status" value="1"/>
</dbReference>
<sequence>MPTAFIVHGQFQQTDLGITTREGSSKEARRDTMYYAMAMGTFAIGLTFAAIPAYRVFCEMTSFGGVTQVAKDFEKIASMQKVEDRLIRVQFMADKGASMQWDFKPLQSEVYVHPGETALVFYTAKNPTDKPIIGISSYQLSPFEAAYYFNKIQCFCFEEQILSPGEQVDLPVFFYIDPDYAEDPALENMDNVLLSYTFFDTKSNVKLPRKNEDHIKECHPEKWTGNSEILETKENKKTRGNLKDWLKPKPDLERKSGKRTAKSEDRNENEDDQSQSSKRQKSSAKVNSPEKSENVSDEFKKFWAYCQETHTNPDISSLLTKIKNAKLVGPFELLQGTEKSEDECLHCFSTDLPEMQSFLTCDDGRYAIWRDHPEGIEGDNLIVYASNDKHLPKVEIVGDTIEHAIVHLSNKDSDIKKILPNANIPNLRKQMKAVALKRKKAKFGSCHDVGIWVKIRNNDVGYRPAAENPDHLKRDLKMLATTADDYARDKKLDKVLEIYPLVHMANDESDFGMGLEYGHFLYLANTPILDGFTVPILEIAYKLLNRNQYIEILNKRMKMRGKKD</sequence>
<comment type="subcellular location">
    <subcellularLocation>
        <location evidence="2">Mitochondrion inner membrane</location>
        <topology evidence="2">Single-pass membrane protein</topology>
        <orientation evidence="2">Intermembrane side</orientation>
    </subcellularLocation>
</comment>
<dbReference type="EMBL" id="LIAE01010300">
    <property type="protein sequence ID" value="PAV63553.1"/>
    <property type="molecule type" value="Genomic_DNA"/>
</dbReference>
<evidence type="ECO:0000313" key="12">
    <source>
        <dbReference type="Proteomes" id="UP000218231"/>
    </source>
</evidence>
<evidence type="ECO:0000256" key="2">
    <source>
        <dbReference type="ARBA" id="ARBA00004243"/>
    </source>
</evidence>
<dbReference type="PANTHER" id="PTHR21320">
    <property type="entry name" value="CYTOCHROME C OXIDASE ASSEMBLY PROTEIN COX11-RELATED"/>
    <property type="match status" value="1"/>
</dbReference>
<keyword evidence="4 10" id="KW-0812">Transmembrane</keyword>
<comment type="subunit">
    <text evidence="7">Interacts with CNNM4/ACDP4. Interacts with RANBP2.</text>
</comment>
<feature type="compositionally biased region" description="Basic and acidic residues" evidence="9">
    <location>
        <begin position="239"/>
        <end position="266"/>
    </location>
</feature>
<dbReference type="InterPro" id="IPR007533">
    <property type="entry name" value="Cyt_c_oxidase_assmbl_CtaG"/>
</dbReference>
<dbReference type="SUPFAM" id="SSF110111">
    <property type="entry name" value="Ctag/Cox11"/>
    <property type="match status" value="1"/>
</dbReference>
<dbReference type="OrthoDB" id="1704689at2759"/>
<evidence type="ECO:0000256" key="8">
    <source>
        <dbReference type="ARBA" id="ARBA00068998"/>
    </source>
</evidence>
<dbReference type="GO" id="GO:0005743">
    <property type="term" value="C:mitochondrial inner membrane"/>
    <property type="evidence" value="ECO:0007669"/>
    <property type="project" value="UniProtKB-SubCell"/>
</dbReference>
<feature type="transmembrane region" description="Helical" evidence="10">
    <location>
        <begin position="34"/>
        <end position="54"/>
    </location>
</feature>
<gene>
    <name evidence="11" type="ORF">WR25_20830</name>
</gene>
<dbReference type="InterPro" id="IPR019361">
    <property type="entry name" value="HPF1"/>
</dbReference>
<dbReference type="GO" id="GO:0042393">
    <property type="term" value="F:histone binding"/>
    <property type="evidence" value="ECO:0007669"/>
    <property type="project" value="InterPro"/>
</dbReference>
<dbReference type="Proteomes" id="UP000218231">
    <property type="component" value="Unassembled WGS sequence"/>
</dbReference>
<dbReference type="Pfam" id="PF10228">
    <property type="entry name" value="HPF1"/>
    <property type="match status" value="1"/>
</dbReference>
<keyword evidence="5 10" id="KW-1133">Transmembrane helix</keyword>
<evidence type="ECO:0000256" key="3">
    <source>
        <dbReference type="ARBA" id="ARBA00010803"/>
    </source>
</evidence>
<dbReference type="HAMAP" id="MF_00155">
    <property type="entry name" value="CtaG"/>
    <property type="match status" value="1"/>
</dbReference>
<keyword evidence="12" id="KW-1185">Reference proteome</keyword>
<dbReference type="GO" id="GO:0006974">
    <property type="term" value="P:DNA damage response"/>
    <property type="evidence" value="ECO:0007669"/>
    <property type="project" value="InterPro"/>
</dbReference>
<feature type="region of interest" description="Disordered" evidence="9">
    <location>
        <begin position="239"/>
        <end position="293"/>
    </location>
</feature>
<evidence type="ECO:0000256" key="6">
    <source>
        <dbReference type="ARBA" id="ARBA00023136"/>
    </source>
</evidence>
<protein>
    <recommendedName>
        <fullName evidence="8">Cytochrome c oxidase assembly protein COX11, mitochondrial</fullName>
    </recommendedName>
</protein>
<evidence type="ECO:0000256" key="1">
    <source>
        <dbReference type="ARBA" id="ARBA00004007"/>
    </source>
</evidence>
<evidence type="ECO:0000256" key="7">
    <source>
        <dbReference type="ARBA" id="ARBA00063165"/>
    </source>
</evidence>
<organism evidence="11 12">
    <name type="scientific">Diploscapter pachys</name>
    <dbReference type="NCBI Taxonomy" id="2018661"/>
    <lineage>
        <taxon>Eukaryota</taxon>
        <taxon>Metazoa</taxon>
        <taxon>Ecdysozoa</taxon>
        <taxon>Nematoda</taxon>
        <taxon>Chromadorea</taxon>
        <taxon>Rhabditida</taxon>
        <taxon>Rhabditina</taxon>
        <taxon>Rhabditomorpha</taxon>
        <taxon>Rhabditoidea</taxon>
        <taxon>Rhabditidae</taxon>
        <taxon>Diploscapter</taxon>
    </lineage>
</organism>
<evidence type="ECO:0000256" key="4">
    <source>
        <dbReference type="ARBA" id="ARBA00022692"/>
    </source>
</evidence>
<evidence type="ECO:0000256" key="10">
    <source>
        <dbReference type="SAM" id="Phobius"/>
    </source>
</evidence>
<dbReference type="Pfam" id="PF04442">
    <property type="entry name" value="CtaG_Cox11"/>
    <property type="match status" value="1"/>
</dbReference>
<keyword evidence="6 10" id="KW-0472">Membrane</keyword>
<dbReference type="PANTHER" id="PTHR21320:SF3">
    <property type="entry name" value="CYTOCHROME C OXIDASE ASSEMBLY PROTEIN COX11, MITOCHONDRIAL-RELATED"/>
    <property type="match status" value="1"/>
</dbReference>
<dbReference type="FunFam" id="2.60.370.10:FF:000001">
    <property type="entry name" value="COX11 cytochrome c oxidase assembly homolog"/>
    <property type="match status" value="1"/>
</dbReference>
<reference evidence="11 12" key="1">
    <citation type="journal article" date="2017" name="Curr. Biol.">
        <title>Genome architecture and evolution of a unichromosomal asexual nematode.</title>
        <authorList>
            <person name="Fradin H."/>
            <person name="Zegar C."/>
            <person name="Gutwein M."/>
            <person name="Lucas J."/>
            <person name="Kovtun M."/>
            <person name="Corcoran D."/>
            <person name="Baugh L.R."/>
            <person name="Kiontke K."/>
            <person name="Gunsalus K."/>
            <person name="Fitch D.H."/>
            <person name="Piano F."/>
        </authorList>
    </citation>
    <scope>NUCLEOTIDE SEQUENCE [LARGE SCALE GENOMIC DNA]</scope>
    <source>
        <strain evidence="11">PF1309</strain>
    </source>
</reference>
<name>A0A2A2JPI6_9BILA</name>
<comment type="caution">
    <text evidence="11">The sequence shown here is derived from an EMBL/GenBank/DDBJ whole genome shotgun (WGS) entry which is preliminary data.</text>
</comment>
<evidence type="ECO:0000256" key="5">
    <source>
        <dbReference type="ARBA" id="ARBA00022989"/>
    </source>
</evidence>
<dbReference type="NCBIfam" id="NF003465">
    <property type="entry name" value="PRK05089.1"/>
    <property type="match status" value="1"/>
</dbReference>
<dbReference type="InterPro" id="IPR023471">
    <property type="entry name" value="CtaG/Cox11_dom_sf"/>
</dbReference>
<comment type="similarity">
    <text evidence="3">Belongs to the HPF1 family.</text>
</comment>
<accession>A0A2A2JPI6</accession>
<dbReference type="AlphaFoldDB" id="A0A2A2JPI6"/>
<dbReference type="GO" id="GO:0005507">
    <property type="term" value="F:copper ion binding"/>
    <property type="evidence" value="ECO:0007669"/>
    <property type="project" value="InterPro"/>
</dbReference>
<comment type="function">
    <text evidence="1">Exerts its effect at some terminal stage of cytochrome c oxidase synthesis, probably by being involved in the insertion of the copper B into subunit I.</text>
</comment>
<evidence type="ECO:0000313" key="11">
    <source>
        <dbReference type="EMBL" id="PAV63553.1"/>
    </source>
</evidence>
<dbReference type="STRING" id="2018661.A0A2A2JPI6"/>